<organism evidence="1">
    <name type="scientific">Arundo donax</name>
    <name type="common">Giant reed</name>
    <name type="synonym">Donax arundinaceus</name>
    <dbReference type="NCBI Taxonomy" id="35708"/>
    <lineage>
        <taxon>Eukaryota</taxon>
        <taxon>Viridiplantae</taxon>
        <taxon>Streptophyta</taxon>
        <taxon>Embryophyta</taxon>
        <taxon>Tracheophyta</taxon>
        <taxon>Spermatophyta</taxon>
        <taxon>Magnoliopsida</taxon>
        <taxon>Liliopsida</taxon>
        <taxon>Poales</taxon>
        <taxon>Poaceae</taxon>
        <taxon>PACMAD clade</taxon>
        <taxon>Arundinoideae</taxon>
        <taxon>Arundineae</taxon>
        <taxon>Arundo</taxon>
    </lineage>
</organism>
<evidence type="ECO:0000313" key="1">
    <source>
        <dbReference type="EMBL" id="JAD45127.1"/>
    </source>
</evidence>
<accession>A0A0A9ADJ6</accession>
<protein>
    <submittedName>
        <fullName evidence="1">Uncharacterized protein</fullName>
    </submittedName>
</protein>
<sequence length="76" mass="9093">MVVKISYYFKSYEFFVAITRTNHYYQNPQRDMVSWTYMSLTSWVFCFEHSGKLTYLCYLSASLVWYLASDKGKLAI</sequence>
<proteinExistence type="predicted"/>
<reference evidence="1" key="1">
    <citation type="submission" date="2014-09" db="EMBL/GenBank/DDBJ databases">
        <authorList>
            <person name="Magalhaes I.L.F."/>
            <person name="Oliveira U."/>
            <person name="Santos F.R."/>
            <person name="Vidigal T.H.D.A."/>
            <person name="Brescovit A.D."/>
            <person name="Santos A.J."/>
        </authorList>
    </citation>
    <scope>NUCLEOTIDE SEQUENCE</scope>
    <source>
        <tissue evidence="1">Shoot tissue taken approximately 20 cm above the soil surface</tissue>
    </source>
</reference>
<dbReference type="AlphaFoldDB" id="A0A0A9ADJ6"/>
<reference evidence="1" key="2">
    <citation type="journal article" date="2015" name="Data Brief">
        <title>Shoot transcriptome of the giant reed, Arundo donax.</title>
        <authorList>
            <person name="Barrero R.A."/>
            <person name="Guerrero F.D."/>
            <person name="Moolhuijzen P."/>
            <person name="Goolsby J.A."/>
            <person name="Tidwell J."/>
            <person name="Bellgard S.E."/>
            <person name="Bellgard M.I."/>
        </authorList>
    </citation>
    <scope>NUCLEOTIDE SEQUENCE</scope>
    <source>
        <tissue evidence="1">Shoot tissue taken approximately 20 cm above the soil surface</tissue>
    </source>
</reference>
<name>A0A0A9ADJ6_ARUDO</name>
<dbReference type="EMBL" id="GBRH01252768">
    <property type="protein sequence ID" value="JAD45127.1"/>
    <property type="molecule type" value="Transcribed_RNA"/>
</dbReference>